<organism evidence="12">
    <name type="scientific">Onchocerca ochengi</name>
    <name type="common">Filarial nematode worm</name>
    <dbReference type="NCBI Taxonomy" id="42157"/>
    <lineage>
        <taxon>Eukaryota</taxon>
        <taxon>Metazoa</taxon>
        <taxon>Ecdysozoa</taxon>
        <taxon>Nematoda</taxon>
        <taxon>Chromadorea</taxon>
        <taxon>Rhabditida</taxon>
        <taxon>Spirurina</taxon>
        <taxon>Spiruromorpha</taxon>
        <taxon>Filarioidea</taxon>
        <taxon>Onchocercidae</taxon>
        <taxon>Onchocerca</taxon>
    </lineage>
</organism>
<dbReference type="Pfam" id="PF01805">
    <property type="entry name" value="Surp"/>
    <property type="match status" value="2"/>
</dbReference>
<dbReference type="InterPro" id="IPR035967">
    <property type="entry name" value="SWAP/Surp_sf"/>
</dbReference>
<sequence>MKLLQEMEQETAKILSPLFNDTVWLNRAYFMLKGQNFPENEGRFKTLVLVLSGRIRHSLKLSFDVGTVHTAKIFSYILELDALIREVMELPRTPSLDHFQSFAKGILFRSMGDTFLLLHNTEKGSRIYEDLAFISYSIAFDIFHKASPVSSLLAAIFVLETLILRTLLQHFSRVKLSNSTTQLVGERLYTACNGVSTSRSKSFMVSVNSLPNSHETYSMEQTEINRLVTLANKNDFLINLLWLLIYNSDVRNNASFLDIFLKNIPTEASGDDLQSFTLSSLSRIDAKVLLLGAAKWSELYTSHGQKYGTPNLAILPPIVFAQPSYMVFSFWNLLVSFIDKEARISQPCFENGLVIAALEASRLRGEIPDVRIVDYVRKWLVANGNELGDTKGHWAKLYSRVFMDLINGYCFDNTIKAHYTNQDVQTEDSFFPPLNGSDYDMLDDAERWFSPQNSSASYNRPDSDLILDESAELRQVDIVSFSQPESINDAPVKPKSFLQRICTSAKSILPNEHNNSAFSSACASKIDTIRALEQFSRDYETRYKDGASTILELNDLLTTTKENKVEENLYGEIIKMQNEHAWNVCRLLQTINSLEETIKQYATQYTTDLAIYTSKAYKQGYNDGYCLALQTNTNFTTADQHVIPSTTEKANFLESQVQNISGIEHSHNSKECIGCASEEGAGKIDDEFYSICLILLFNYSNSISCSMSAENIRLCRVAKRRETGDMEDKLLVFGYASRIYANDDRAEWIAEERHLIAHPADSQLLIDRYGWNFMRAQVWARWWYDCRLHLPSIEALDIACITAESNNQTGNGYDCPAELLEEEMCEEERYKDMHEDIKRLEQEEEEKQKRAEIAFNYDENYKEASSSSEEEIDEPFQPPENIKLPLGMNLPDTMKQNAVIERTATFVVAQGPQMEIVIKAKQRGNQDQFGFLEFDHPLNAYYKYISKLIREKKYTPKPHVPKRRPKLKKLRRLEEEKRLLEEQQKQKNADIDSDSDSDSGSDGSGNYLHPLLMGGTRKTDSGDSSPISSVIGPKTKEENDVAAKKQLQVKTDYKLGKADDMYSSLFKNLSDLVVTQSRTTQAAENKDEATEKTKDLEKGDYYEWYLSFYGEPPPSNEQPNVIPPPPDIMPTVNSAAEYVARYGIQAEQILLGRNDLNIGFLCADGPYYGYYHSRIRYYQKLHASYMHSQKVTGDAETEDLNTTKQELDILGGCDTEQSGNIDSDNNEQSSKSFSDLLQAPPPPPPFMNRKMRRRGFHDPPRTPEPAVQNVTEIGVIDFDVQLNKVQSLPALLDCTEEREENSSGSSSSLRKTTTGPISFSLNIQKADDKKVPKTTSAVKLGADDDENGGTEAVDVPPGVLSNIPPPGLTIPPPPVAPVPLSSGQLAMEGSVELQSERKLKARLFMEKILNEKRAAKLRAQNEEQLKRESELLKKYEESRGSSTSSIITKSKNKGDVSDVEAIFSTSAIDQLINSRIDKVISEAFKEKKESKHSKSHHHKKEKKKKREGKYEKEDSRFLDGHSSRSGKRHRRSRESSGSSERKVSKKKKKKKRRHRSHSSDDESR</sequence>
<evidence type="ECO:0000256" key="3">
    <source>
        <dbReference type="ARBA" id="ARBA00022884"/>
    </source>
</evidence>
<protein>
    <submittedName>
        <fullName evidence="12">EST1_DNA_bind domain-containing protein</fullName>
    </submittedName>
</protein>
<dbReference type="InterPro" id="IPR019147">
    <property type="entry name" value="SWAP_N_domain"/>
</dbReference>
<dbReference type="PROSITE" id="PS50128">
    <property type="entry name" value="SURP"/>
    <property type="match status" value="2"/>
</dbReference>
<feature type="region of interest" description="Disordered" evidence="8">
    <location>
        <begin position="1435"/>
        <end position="1454"/>
    </location>
</feature>
<feature type="domain" description="SURP motif" evidence="9">
    <location>
        <begin position="1131"/>
        <end position="1171"/>
    </location>
</feature>
<feature type="compositionally biased region" description="Basic and acidic residues" evidence="8">
    <location>
        <begin position="1508"/>
        <end position="1522"/>
    </location>
</feature>
<keyword evidence="6" id="KW-0508">mRNA splicing</keyword>
<evidence type="ECO:0000256" key="4">
    <source>
        <dbReference type="ARBA" id="ARBA00023015"/>
    </source>
</evidence>
<feature type="region of interest" description="Disordered" evidence="8">
    <location>
        <begin position="1485"/>
        <end position="1564"/>
    </location>
</feature>
<dbReference type="EMBL" id="UYRW01000291">
    <property type="protein sequence ID" value="VDK65433.1"/>
    <property type="molecule type" value="Genomic_DNA"/>
</dbReference>
<evidence type="ECO:0000256" key="6">
    <source>
        <dbReference type="ARBA" id="ARBA00023187"/>
    </source>
</evidence>
<feature type="coiled-coil region" evidence="7">
    <location>
        <begin position="823"/>
        <end position="850"/>
    </location>
</feature>
<dbReference type="SUPFAM" id="SSF109905">
    <property type="entry name" value="Surp module (SWAP domain)"/>
    <property type="match status" value="2"/>
</dbReference>
<feature type="region of interest" description="Disordered" evidence="8">
    <location>
        <begin position="981"/>
        <end position="1043"/>
    </location>
</feature>
<keyword evidence="7" id="KW-0175">Coiled coil</keyword>
<dbReference type="GO" id="GO:0003723">
    <property type="term" value="F:RNA binding"/>
    <property type="evidence" value="ECO:0007669"/>
    <property type="project" value="UniProtKB-KW"/>
</dbReference>
<evidence type="ECO:0000256" key="8">
    <source>
        <dbReference type="SAM" id="MobiDB-lite"/>
    </source>
</evidence>
<dbReference type="OrthoDB" id="5790596at2759"/>
<evidence type="ECO:0000256" key="5">
    <source>
        <dbReference type="ARBA" id="ARBA00023163"/>
    </source>
</evidence>
<evidence type="ECO:0000259" key="9">
    <source>
        <dbReference type="PROSITE" id="PS50128"/>
    </source>
</evidence>
<keyword evidence="5" id="KW-0804">Transcription</keyword>
<evidence type="ECO:0000256" key="1">
    <source>
        <dbReference type="ARBA" id="ARBA00022664"/>
    </source>
</evidence>
<feature type="compositionally biased region" description="Basic residues" evidence="8">
    <location>
        <begin position="1543"/>
        <end position="1556"/>
    </location>
</feature>
<dbReference type="SMART" id="SM00648">
    <property type="entry name" value="SWAP"/>
    <property type="match status" value="2"/>
</dbReference>
<proteinExistence type="predicted"/>
<name>A0A182E239_ONCOC</name>
<feature type="compositionally biased region" description="Basic and acidic residues" evidence="8">
    <location>
        <begin position="981"/>
        <end position="990"/>
    </location>
</feature>
<evidence type="ECO:0000256" key="7">
    <source>
        <dbReference type="SAM" id="Coils"/>
    </source>
</evidence>
<keyword evidence="1" id="KW-0507">mRNA processing</keyword>
<dbReference type="InterPro" id="IPR000061">
    <property type="entry name" value="Surp"/>
</dbReference>
<dbReference type="PANTHER" id="PTHR13161:SF15">
    <property type="entry name" value="SPLICING FACTOR, SUPPRESSOR OF WHITE-APRICOT HOMOLOG"/>
    <property type="match status" value="1"/>
</dbReference>
<feature type="compositionally biased region" description="Polar residues" evidence="8">
    <location>
        <begin position="1215"/>
        <end position="1235"/>
    </location>
</feature>
<feature type="compositionally biased region" description="Basic residues" evidence="8">
    <location>
        <begin position="1490"/>
        <end position="1507"/>
    </location>
</feature>
<dbReference type="InterPro" id="IPR040397">
    <property type="entry name" value="SWAP"/>
</dbReference>
<evidence type="ECO:0000313" key="11">
    <source>
        <dbReference type="Proteomes" id="UP000271087"/>
    </source>
</evidence>
<feature type="region of interest" description="Disordered" evidence="8">
    <location>
        <begin position="1296"/>
        <end position="1316"/>
    </location>
</feature>
<keyword evidence="11" id="KW-1185">Reference proteome</keyword>
<reference evidence="12" key="1">
    <citation type="submission" date="2016-06" db="UniProtKB">
        <authorList>
            <consortium name="WormBaseParasite"/>
        </authorList>
    </citation>
    <scope>IDENTIFICATION</scope>
</reference>
<dbReference type="Gene3D" id="1.10.10.790">
    <property type="entry name" value="Surp module"/>
    <property type="match status" value="2"/>
</dbReference>
<dbReference type="SMART" id="SM01141">
    <property type="entry name" value="DRY_EERY"/>
    <property type="match status" value="1"/>
</dbReference>
<dbReference type="Proteomes" id="UP000271087">
    <property type="component" value="Unassembled WGS sequence"/>
</dbReference>
<reference evidence="10 11" key="2">
    <citation type="submission" date="2018-08" db="EMBL/GenBank/DDBJ databases">
        <authorList>
            <person name="Laetsch R D."/>
            <person name="Stevens L."/>
            <person name="Kumar S."/>
            <person name="Blaxter L. M."/>
        </authorList>
    </citation>
    <scope>NUCLEOTIDE SEQUENCE [LARGE SCALE GENOMIC DNA]</scope>
</reference>
<accession>A0A182E239</accession>
<keyword evidence="2" id="KW-0677">Repeat</keyword>
<evidence type="ECO:0000313" key="12">
    <source>
        <dbReference type="WBParaSite" id="nOo.2.0.1.t02034-RA"/>
    </source>
</evidence>
<keyword evidence="4" id="KW-0805">Transcription regulation</keyword>
<evidence type="ECO:0000313" key="10">
    <source>
        <dbReference type="EMBL" id="VDK65433.1"/>
    </source>
</evidence>
<evidence type="ECO:0000256" key="2">
    <source>
        <dbReference type="ARBA" id="ARBA00022737"/>
    </source>
</evidence>
<dbReference type="STRING" id="42157.A0A182E239"/>
<feature type="domain" description="SURP motif" evidence="9">
    <location>
        <begin position="899"/>
        <end position="942"/>
    </location>
</feature>
<gene>
    <name evidence="10" type="ORF">NOO_LOCUS2034</name>
</gene>
<feature type="compositionally biased region" description="Basic and acidic residues" evidence="8">
    <location>
        <begin position="1034"/>
        <end position="1043"/>
    </location>
</feature>
<dbReference type="PANTHER" id="PTHR13161">
    <property type="entry name" value="SPLICING FACTOR SUPPRESSOR OF WHITE APRICOT"/>
    <property type="match status" value="1"/>
</dbReference>
<dbReference type="GO" id="GO:0000395">
    <property type="term" value="P:mRNA 5'-splice site recognition"/>
    <property type="evidence" value="ECO:0007669"/>
    <property type="project" value="TreeGrafter"/>
</dbReference>
<feature type="region of interest" description="Disordered" evidence="8">
    <location>
        <begin position="1212"/>
        <end position="1246"/>
    </location>
</feature>
<dbReference type="WBParaSite" id="nOo.2.0.1.t02034-RA">
    <property type="protein sequence ID" value="nOo.2.0.1.t02034-RA"/>
    <property type="gene ID" value="nOo.2.0.1.g02034"/>
</dbReference>
<feature type="region of interest" description="Disordered" evidence="8">
    <location>
        <begin position="1339"/>
        <end position="1358"/>
    </location>
</feature>
<keyword evidence="3" id="KW-0694">RNA-binding</keyword>